<dbReference type="PANTHER" id="PTHR30466:SF1">
    <property type="entry name" value="FMN REDUCTASE (NADH) RUTF"/>
    <property type="match status" value="1"/>
</dbReference>
<name>A0ABN3IAZ1_9ACTN</name>
<proteinExistence type="predicted"/>
<organism evidence="3 4">
    <name type="scientific">Streptomyces glaucosporus</name>
    <dbReference type="NCBI Taxonomy" id="284044"/>
    <lineage>
        <taxon>Bacteria</taxon>
        <taxon>Bacillati</taxon>
        <taxon>Actinomycetota</taxon>
        <taxon>Actinomycetes</taxon>
        <taxon>Kitasatosporales</taxon>
        <taxon>Streptomycetaceae</taxon>
        <taxon>Streptomyces</taxon>
    </lineage>
</organism>
<dbReference type="InterPro" id="IPR012349">
    <property type="entry name" value="Split_barrel_FMN-bd"/>
</dbReference>
<feature type="domain" description="Flavin reductase like" evidence="2">
    <location>
        <begin position="27"/>
        <end position="173"/>
    </location>
</feature>
<protein>
    <recommendedName>
        <fullName evidence="2">Flavin reductase like domain-containing protein</fullName>
    </recommendedName>
</protein>
<evidence type="ECO:0000259" key="2">
    <source>
        <dbReference type="SMART" id="SM00903"/>
    </source>
</evidence>
<keyword evidence="4" id="KW-1185">Reference proteome</keyword>
<dbReference type="Proteomes" id="UP001500058">
    <property type="component" value="Unassembled WGS sequence"/>
</dbReference>
<dbReference type="EMBL" id="BAAATJ010000010">
    <property type="protein sequence ID" value="GAA2398698.1"/>
    <property type="molecule type" value="Genomic_DNA"/>
</dbReference>
<gene>
    <name evidence="3" type="ORF">GCM10010420_26170</name>
</gene>
<accession>A0ABN3IAZ1</accession>
<comment type="caution">
    <text evidence="3">The sequence shown here is derived from an EMBL/GenBank/DDBJ whole genome shotgun (WGS) entry which is preliminary data.</text>
</comment>
<dbReference type="InterPro" id="IPR002563">
    <property type="entry name" value="Flavin_Rdtase-like_dom"/>
</dbReference>
<dbReference type="SMART" id="SM00903">
    <property type="entry name" value="Flavin_Reduct"/>
    <property type="match status" value="1"/>
</dbReference>
<dbReference type="Gene3D" id="2.30.110.10">
    <property type="entry name" value="Electron Transport, Fmn-binding Protein, Chain A"/>
    <property type="match status" value="1"/>
</dbReference>
<evidence type="ECO:0000313" key="3">
    <source>
        <dbReference type="EMBL" id="GAA2398698.1"/>
    </source>
</evidence>
<reference evidence="3 4" key="1">
    <citation type="journal article" date="2019" name="Int. J. Syst. Evol. Microbiol.">
        <title>The Global Catalogue of Microorganisms (GCM) 10K type strain sequencing project: providing services to taxonomists for standard genome sequencing and annotation.</title>
        <authorList>
            <consortium name="The Broad Institute Genomics Platform"/>
            <consortium name="The Broad Institute Genome Sequencing Center for Infectious Disease"/>
            <person name="Wu L."/>
            <person name="Ma J."/>
        </authorList>
    </citation>
    <scope>NUCLEOTIDE SEQUENCE [LARGE SCALE GENOMIC DNA]</scope>
    <source>
        <strain evidence="3 4">JCM 6921</strain>
    </source>
</reference>
<evidence type="ECO:0000313" key="4">
    <source>
        <dbReference type="Proteomes" id="UP001500058"/>
    </source>
</evidence>
<evidence type="ECO:0000256" key="1">
    <source>
        <dbReference type="ARBA" id="ARBA00023002"/>
    </source>
</evidence>
<dbReference type="RefSeq" id="WP_344631136.1">
    <property type="nucleotide sequence ID" value="NZ_BAAATJ010000010.1"/>
</dbReference>
<dbReference type="InterPro" id="IPR050268">
    <property type="entry name" value="NADH-dep_flavin_reductase"/>
</dbReference>
<dbReference type="SUPFAM" id="SSF50475">
    <property type="entry name" value="FMN-binding split barrel"/>
    <property type="match status" value="1"/>
</dbReference>
<dbReference type="PANTHER" id="PTHR30466">
    <property type="entry name" value="FLAVIN REDUCTASE"/>
    <property type="match status" value="1"/>
</dbReference>
<dbReference type="Pfam" id="PF01613">
    <property type="entry name" value="Flavin_Reduct"/>
    <property type="match status" value="1"/>
</dbReference>
<sequence length="177" mass="19008">MTDSATQTASAAPTAVAATSEGFRTMMSGFPTGVCVVTSTDSQGEPRGMTCSSLCSVSLDPPTLLVCLRDGSPTLEAVAHSGTFAVNLLHEGAQEAAELFASGDPRRFEMLPWERTPDTAGPHLARDAHTVADCDVTLTQKVGDHVTVFGRISRIVRRNPHPPLLYGLRQYRHWSRS</sequence>
<keyword evidence="1" id="KW-0560">Oxidoreductase</keyword>